<name>D4ZLJ9_SHEVD</name>
<proteinExistence type="predicted"/>
<keyword evidence="2" id="KW-1185">Reference proteome</keyword>
<dbReference type="STRING" id="637905.SVI_2577"/>
<evidence type="ECO:0000313" key="2">
    <source>
        <dbReference type="Proteomes" id="UP000002350"/>
    </source>
</evidence>
<accession>D4ZLJ9</accession>
<dbReference type="Proteomes" id="UP000002350">
    <property type="component" value="Chromosome"/>
</dbReference>
<dbReference type="KEGG" id="svo:SVI_2577"/>
<evidence type="ECO:0000313" key="1">
    <source>
        <dbReference type="EMBL" id="BAJ02548.1"/>
    </source>
</evidence>
<gene>
    <name evidence="1" type="ordered locus">SVI_2577</name>
</gene>
<reference evidence="2" key="1">
    <citation type="journal article" date="2010" name="Mol. Biosyst.">
        <title>Complete genome sequence and comparative analysis of Shewanella violacea, a psychrophilic and piezophilic bacterium from deep sea floor sediments.</title>
        <authorList>
            <person name="Aono E."/>
            <person name="Baba T."/>
            <person name="Ara T."/>
            <person name="Nishi T."/>
            <person name="Nakamichi T."/>
            <person name="Inamoto E."/>
            <person name="Toyonaga H."/>
            <person name="Hasegawa M."/>
            <person name="Takai Y."/>
            <person name="Okumura Y."/>
            <person name="Baba M."/>
            <person name="Tomita M."/>
            <person name="Kato C."/>
            <person name="Oshima T."/>
            <person name="Nakasone K."/>
            <person name="Mori H."/>
        </authorList>
    </citation>
    <scope>NUCLEOTIDE SEQUENCE [LARGE SCALE GENOMIC DNA]</scope>
    <source>
        <strain evidence="2">JCM 10179 / CIP 106290 / LMG 19151 / DSS12</strain>
    </source>
</reference>
<dbReference type="EMBL" id="AP011177">
    <property type="protein sequence ID" value="BAJ02548.1"/>
    <property type="molecule type" value="Genomic_DNA"/>
</dbReference>
<organism evidence="1 2">
    <name type="scientific">Shewanella violacea (strain JCM 10179 / CIP 106290 / LMG 19151 / DSS12)</name>
    <dbReference type="NCBI Taxonomy" id="637905"/>
    <lineage>
        <taxon>Bacteria</taxon>
        <taxon>Pseudomonadati</taxon>
        <taxon>Pseudomonadota</taxon>
        <taxon>Gammaproteobacteria</taxon>
        <taxon>Alteromonadales</taxon>
        <taxon>Shewanellaceae</taxon>
        <taxon>Shewanella</taxon>
    </lineage>
</organism>
<dbReference type="HOGENOM" id="CLU_2481577_0_0_6"/>
<dbReference type="eggNOG" id="COG0489">
    <property type="taxonomic scope" value="Bacteria"/>
</dbReference>
<protein>
    <submittedName>
        <fullName evidence="1">Uncharacterized protein</fullName>
    </submittedName>
</protein>
<dbReference type="AlphaFoldDB" id="D4ZLJ9"/>
<sequence>MSVDIKNILLVVMAAARWLSATMFPCWGELPLKLNIREDVDKGVPTVVADPDSDVSAIYRSIARKVGAQLALTKVTSSLSISISEDE</sequence>